<dbReference type="Pfam" id="PF19624">
    <property type="entry name" value="DUF6129"/>
    <property type="match status" value="1"/>
</dbReference>
<dbReference type="RefSeq" id="WP_187718781.1">
    <property type="nucleotide sequence ID" value="NZ_JACTAH010000002.1"/>
</dbReference>
<dbReference type="EMBL" id="JACYTO010000002">
    <property type="protein sequence ID" value="MBD8503994.1"/>
    <property type="molecule type" value="Genomic_DNA"/>
</dbReference>
<comment type="caution">
    <text evidence="2">The sequence shown here is derived from an EMBL/GenBank/DDBJ whole genome shotgun (WGS) entry which is preliminary data.</text>
</comment>
<gene>
    <name evidence="2" type="ORF">IFO67_13950</name>
</gene>
<dbReference type="InterPro" id="IPR046132">
    <property type="entry name" value="DUF6129"/>
</dbReference>
<evidence type="ECO:0000313" key="2">
    <source>
        <dbReference type="EMBL" id="MBD8503994.1"/>
    </source>
</evidence>
<evidence type="ECO:0000313" key="3">
    <source>
        <dbReference type="Proteomes" id="UP000603602"/>
    </source>
</evidence>
<evidence type="ECO:0000259" key="1">
    <source>
        <dbReference type="Pfam" id="PF19624"/>
    </source>
</evidence>
<keyword evidence="3" id="KW-1185">Reference proteome</keyword>
<name>A0ABR9BCC8_9RHOO</name>
<accession>A0ABR9BCC8</accession>
<sequence>MIGAEVIDAAADALGRHGYGEVAIEALRKQWPALRFVACPDDDVPPRLKPAAAGEGWALYYIAGGEHCLSLTTDPAAAIGLVLAEVQPDD</sequence>
<reference evidence="3" key="1">
    <citation type="submission" date="2023-07" db="EMBL/GenBank/DDBJ databases">
        <title>Thauera sp. CAU 1555 isolated from sand of Yaerae Beach.</title>
        <authorList>
            <person name="Kim W."/>
        </authorList>
    </citation>
    <scope>NUCLEOTIDE SEQUENCE [LARGE SCALE GENOMIC DNA]</scope>
    <source>
        <strain evidence="3">CAU 1555</strain>
    </source>
</reference>
<dbReference type="Proteomes" id="UP000603602">
    <property type="component" value="Unassembled WGS sequence"/>
</dbReference>
<organism evidence="2 3">
    <name type="scientific">Thauera sedimentorum</name>
    <dbReference type="NCBI Taxonomy" id="2767595"/>
    <lineage>
        <taxon>Bacteria</taxon>
        <taxon>Pseudomonadati</taxon>
        <taxon>Pseudomonadota</taxon>
        <taxon>Betaproteobacteria</taxon>
        <taxon>Rhodocyclales</taxon>
        <taxon>Zoogloeaceae</taxon>
        <taxon>Thauera</taxon>
    </lineage>
</organism>
<protein>
    <recommendedName>
        <fullName evidence="1">DUF6129 domain-containing protein</fullName>
    </recommendedName>
</protein>
<proteinExistence type="predicted"/>
<feature type="domain" description="DUF6129" evidence="1">
    <location>
        <begin position="26"/>
        <end position="74"/>
    </location>
</feature>